<sequence>MRAYCKTHKVRMNRIDTIGAKARKRELRDDDRLWSGATSLKRVRTGRLSTANARNAVSCCLGPAFVPRIMVCSKRGSWGRCWVSWISRLKPPPPNPEDARQLRQRRSLTNEAMDDSRKRRAKLGRMLTAGSAL</sequence>
<proteinExistence type="predicted"/>
<comment type="caution">
    <text evidence="2">The sequence shown here is derived from an EMBL/GenBank/DDBJ whole genome shotgun (WGS) entry which is preliminary data.</text>
</comment>
<protein>
    <submittedName>
        <fullName evidence="2">Uncharacterized protein</fullName>
    </submittedName>
</protein>
<dbReference type="EMBL" id="JAUKUA010000003">
    <property type="protein sequence ID" value="KAK0720636.1"/>
    <property type="molecule type" value="Genomic_DNA"/>
</dbReference>
<evidence type="ECO:0000256" key="1">
    <source>
        <dbReference type="SAM" id="MobiDB-lite"/>
    </source>
</evidence>
<accession>A0AA40E1B9</accession>
<feature type="region of interest" description="Disordered" evidence="1">
    <location>
        <begin position="91"/>
        <end position="133"/>
    </location>
</feature>
<evidence type="ECO:0000313" key="3">
    <source>
        <dbReference type="Proteomes" id="UP001172102"/>
    </source>
</evidence>
<organism evidence="2 3">
    <name type="scientific">Lasiosphaeris hirsuta</name>
    <dbReference type="NCBI Taxonomy" id="260670"/>
    <lineage>
        <taxon>Eukaryota</taxon>
        <taxon>Fungi</taxon>
        <taxon>Dikarya</taxon>
        <taxon>Ascomycota</taxon>
        <taxon>Pezizomycotina</taxon>
        <taxon>Sordariomycetes</taxon>
        <taxon>Sordariomycetidae</taxon>
        <taxon>Sordariales</taxon>
        <taxon>Lasiosphaeriaceae</taxon>
        <taxon>Lasiosphaeris</taxon>
    </lineage>
</organism>
<gene>
    <name evidence="2" type="ORF">B0H67DRAFT_198061</name>
</gene>
<dbReference type="Proteomes" id="UP001172102">
    <property type="component" value="Unassembled WGS sequence"/>
</dbReference>
<keyword evidence="3" id="KW-1185">Reference proteome</keyword>
<name>A0AA40E1B9_9PEZI</name>
<reference evidence="2" key="1">
    <citation type="submission" date="2023-06" db="EMBL/GenBank/DDBJ databases">
        <title>Genome-scale phylogeny and comparative genomics of the fungal order Sordariales.</title>
        <authorList>
            <consortium name="Lawrence Berkeley National Laboratory"/>
            <person name="Hensen N."/>
            <person name="Bonometti L."/>
            <person name="Westerberg I."/>
            <person name="Brannstrom I.O."/>
            <person name="Guillou S."/>
            <person name="Cros-Aarteil S."/>
            <person name="Calhoun S."/>
            <person name="Haridas S."/>
            <person name="Kuo A."/>
            <person name="Mondo S."/>
            <person name="Pangilinan J."/>
            <person name="Riley R."/>
            <person name="Labutti K."/>
            <person name="Andreopoulos B."/>
            <person name="Lipzen A."/>
            <person name="Chen C."/>
            <person name="Yanf M."/>
            <person name="Daum C."/>
            <person name="Ng V."/>
            <person name="Clum A."/>
            <person name="Steindorff A."/>
            <person name="Ohm R."/>
            <person name="Martin F."/>
            <person name="Silar P."/>
            <person name="Natvig D."/>
            <person name="Lalanne C."/>
            <person name="Gautier V."/>
            <person name="Ament-Velasquez S.L."/>
            <person name="Kruys A."/>
            <person name="Hutchinson M.I."/>
            <person name="Powell A.J."/>
            <person name="Barry K."/>
            <person name="Miller A.N."/>
            <person name="Grigoriev I.V."/>
            <person name="Debuchy R."/>
            <person name="Gladieux P."/>
            <person name="Thoren M.H."/>
            <person name="Johannesson H."/>
        </authorList>
    </citation>
    <scope>NUCLEOTIDE SEQUENCE</scope>
    <source>
        <strain evidence="2">SMH4607-1</strain>
    </source>
</reference>
<dbReference type="AlphaFoldDB" id="A0AA40E1B9"/>
<evidence type="ECO:0000313" key="2">
    <source>
        <dbReference type="EMBL" id="KAK0720636.1"/>
    </source>
</evidence>